<name>H1DK02_9BACT</name>
<feature type="domain" description="Pirin N-terminal" evidence="4">
    <location>
        <begin position="10"/>
        <end position="120"/>
    </location>
</feature>
<dbReference type="HOGENOM" id="CLU_064194_2_2_10"/>
<dbReference type="Gene3D" id="2.60.120.10">
    <property type="entry name" value="Jelly Rolls"/>
    <property type="match status" value="2"/>
</dbReference>
<evidence type="ECO:0000259" key="5">
    <source>
        <dbReference type="Pfam" id="PF17954"/>
    </source>
</evidence>
<dbReference type="InterPro" id="IPR012093">
    <property type="entry name" value="Pirin"/>
</dbReference>
<dbReference type="Pfam" id="PF17954">
    <property type="entry name" value="Pirin_C_2"/>
    <property type="match status" value="1"/>
</dbReference>
<dbReference type="Proteomes" id="UP000004892">
    <property type="component" value="Unassembled WGS sequence"/>
</dbReference>
<dbReference type="PATRIC" id="fig|742817.3.peg.2771"/>
<evidence type="ECO:0000256" key="1">
    <source>
        <dbReference type="ARBA" id="ARBA00008416"/>
    </source>
</evidence>
<organism evidence="6 7">
    <name type="scientific">Odoribacter laneus YIT 12061</name>
    <dbReference type="NCBI Taxonomy" id="742817"/>
    <lineage>
        <taxon>Bacteria</taxon>
        <taxon>Pseudomonadati</taxon>
        <taxon>Bacteroidota</taxon>
        <taxon>Bacteroidia</taxon>
        <taxon>Bacteroidales</taxon>
        <taxon>Odoribacteraceae</taxon>
        <taxon>Odoribacter</taxon>
    </lineage>
</organism>
<gene>
    <name evidence="6" type="ORF">HMPREF9449_02588</name>
</gene>
<feature type="binding site" evidence="2">
    <location>
        <position position="102"/>
    </location>
    <ligand>
        <name>Fe cation</name>
        <dbReference type="ChEBI" id="CHEBI:24875"/>
    </ligand>
</feature>
<dbReference type="eggNOG" id="COG1741">
    <property type="taxonomic scope" value="Bacteria"/>
</dbReference>
<protein>
    <recommendedName>
        <fullName evidence="8">Pirin-like protein</fullName>
    </recommendedName>
</protein>
<dbReference type="GO" id="GO:0046872">
    <property type="term" value="F:metal ion binding"/>
    <property type="evidence" value="ECO:0007669"/>
    <property type="project" value="UniProtKB-KW"/>
</dbReference>
<dbReference type="GeneID" id="98070124"/>
<evidence type="ECO:0000256" key="3">
    <source>
        <dbReference type="RuleBase" id="RU003457"/>
    </source>
</evidence>
<feature type="binding site" evidence="2">
    <location>
        <position position="58"/>
    </location>
    <ligand>
        <name>Fe cation</name>
        <dbReference type="ChEBI" id="CHEBI:24875"/>
    </ligand>
</feature>
<evidence type="ECO:0000313" key="6">
    <source>
        <dbReference type="EMBL" id="EHP46002.1"/>
    </source>
</evidence>
<keyword evidence="7" id="KW-1185">Reference proteome</keyword>
<dbReference type="PANTHER" id="PTHR43212">
    <property type="entry name" value="QUERCETIN 2,3-DIOXYGENASE"/>
    <property type="match status" value="1"/>
</dbReference>
<feature type="binding site" evidence="2">
    <location>
        <position position="104"/>
    </location>
    <ligand>
        <name>Fe cation</name>
        <dbReference type="ChEBI" id="CHEBI:24875"/>
    </ligand>
</feature>
<evidence type="ECO:0000259" key="4">
    <source>
        <dbReference type="Pfam" id="PF02678"/>
    </source>
</evidence>
<comment type="caution">
    <text evidence="6">The sequence shown here is derived from an EMBL/GenBank/DDBJ whole genome shotgun (WGS) entry which is preliminary data.</text>
</comment>
<dbReference type="InterPro" id="IPR041602">
    <property type="entry name" value="Quercetinase_C"/>
</dbReference>
<evidence type="ECO:0000313" key="7">
    <source>
        <dbReference type="Proteomes" id="UP000004892"/>
    </source>
</evidence>
<dbReference type="InterPro" id="IPR003829">
    <property type="entry name" value="Pirin_N_dom"/>
</dbReference>
<dbReference type="SUPFAM" id="SSF51182">
    <property type="entry name" value="RmlC-like cupins"/>
    <property type="match status" value="1"/>
</dbReference>
<keyword evidence="2" id="KW-0479">Metal-binding</keyword>
<feature type="domain" description="Quercetin 2,3-dioxygenase C-terminal cupin" evidence="5">
    <location>
        <begin position="148"/>
        <end position="235"/>
    </location>
</feature>
<evidence type="ECO:0008006" key="8">
    <source>
        <dbReference type="Google" id="ProtNLM"/>
    </source>
</evidence>
<dbReference type="InterPro" id="IPR014710">
    <property type="entry name" value="RmlC-like_jellyroll"/>
</dbReference>
<dbReference type="PANTHER" id="PTHR43212:SF3">
    <property type="entry name" value="QUERCETIN 2,3-DIOXYGENASE"/>
    <property type="match status" value="1"/>
</dbReference>
<reference evidence="6 7" key="1">
    <citation type="submission" date="2012-01" db="EMBL/GenBank/DDBJ databases">
        <title>The Genome Sequence of Odoribacter laneus YIT 12061.</title>
        <authorList>
            <consortium name="The Broad Institute Genome Sequencing Platform"/>
            <person name="Earl A."/>
            <person name="Ward D."/>
            <person name="Feldgarden M."/>
            <person name="Gevers D."/>
            <person name="Morotomi M."/>
            <person name="Young S.K."/>
            <person name="Zeng Q."/>
            <person name="Gargeya S."/>
            <person name="Fitzgerald M."/>
            <person name="Haas B."/>
            <person name="Abouelleil A."/>
            <person name="Alvarado L."/>
            <person name="Arachchi H.M."/>
            <person name="Berlin A."/>
            <person name="Chapman S.B."/>
            <person name="Gearin G."/>
            <person name="Goldberg J."/>
            <person name="Griggs A."/>
            <person name="Gujja S."/>
            <person name="Hansen M."/>
            <person name="Heiman D."/>
            <person name="Howarth C."/>
            <person name="Larimer J."/>
            <person name="Lui A."/>
            <person name="MacDonald P.J.P."/>
            <person name="McCowen C."/>
            <person name="Montmayeur A."/>
            <person name="Murphy C."/>
            <person name="Neiman D."/>
            <person name="Pearson M."/>
            <person name="Priest M."/>
            <person name="Roberts A."/>
            <person name="Saif S."/>
            <person name="Shea T."/>
            <person name="Sisk P."/>
            <person name="Stolte C."/>
            <person name="Sykes S."/>
            <person name="Wortman J."/>
            <person name="Nusbaum C."/>
            <person name="Birren B."/>
        </authorList>
    </citation>
    <scope>NUCLEOTIDE SEQUENCE [LARGE SCALE GENOMIC DNA]</scope>
    <source>
        <strain evidence="6 7">YIT 12061</strain>
    </source>
</reference>
<dbReference type="PIRSF" id="PIRSF006232">
    <property type="entry name" value="Pirin"/>
    <property type="match status" value="1"/>
</dbReference>
<sequence>MKTVLHKADTRGHFNHGWLRTSHTFSFADYYDPQRVNFGALRVLNDDSIDPGTGFDMHPHRNMEIVSIPLSGALKHRDNMGNTTVLHQGEIQVMSAGTGILHSEYNASNDKNTDFLQIWVIPDRMNVTSRYETARINDIIRRNEITEIISPYPGKEKELWIYQQAWFSIGELTKNTRHTYHFKSSHSFGVYVFVIEGAVIVEGSFLGKRDGQGIYDTQTFGIEVKEDSKVLFIEVPAVH</sequence>
<evidence type="ECO:0000256" key="2">
    <source>
        <dbReference type="PIRSR" id="PIRSR006232-1"/>
    </source>
</evidence>
<keyword evidence="2" id="KW-0408">Iron</keyword>
<dbReference type="RefSeq" id="WP_009137732.1">
    <property type="nucleotide sequence ID" value="NZ_JH594597.1"/>
</dbReference>
<dbReference type="EMBL" id="ADMC01000027">
    <property type="protein sequence ID" value="EHP46002.1"/>
    <property type="molecule type" value="Genomic_DNA"/>
</dbReference>
<dbReference type="CDD" id="cd02910">
    <property type="entry name" value="cupin_Yhhw_N"/>
    <property type="match status" value="1"/>
</dbReference>
<comment type="cofactor">
    <cofactor evidence="2">
        <name>Fe cation</name>
        <dbReference type="ChEBI" id="CHEBI:24875"/>
    </cofactor>
    <text evidence="2">Binds 1 Fe cation per subunit.</text>
</comment>
<feature type="binding site" evidence="2">
    <location>
        <position position="60"/>
    </location>
    <ligand>
        <name>Fe cation</name>
        <dbReference type="ChEBI" id="CHEBI:24875"/>
    </ligand>
</feature>
<dbReference type="Pfam" id="PF02678">
    <property type="entry name" value="Pirin"/>
    <property type="match status" value="1"/>
</dbReference>
<comment type="similarity">
    <text evidence="1 3">Belongs to the pirin family.</text>
</comment>
<dbReference type="InterPro" id="IPR011051">
    <property type="entry name" value="RmlC_Cupin_sf"/>
</dbReference>
<accession>H1DK02</accession>
<proteinExistence type="inferred from homology"/>
<dbReference type="AlphaFoldDB" id="H1DK02"/>